<dbReference type="Gene3D" id="2.40.70.10">
    <property type="entry name" value="Acid Proteases"/>
    <property type="match status" value="1"/>
</dbReference>
<dbReference type="EMBL" id="VXIT01000006">
    <property type="protein sequence ID" value="KAA6411901.1"/>
    <property type="molecule type" value="Genomic_DNA"/>
</dbReference>
<gene>
    <name evidence="4" type="ORF">FRX48_04051</name>
</gene>
<dbReference type="Pfam" id="PF20237">
    <property type="entry name" value="DUF6594"/>
    <property type="match status" value="1"/>
</dbReference>
<dbReference type="PANTHER" id="PTHR34502:SF5">
    <property type="entry name" value="DUF6594 DOMAIN-CONTAINING PROTEIN"/>
    <property type="match status" value="1"/>
</dbReference>
<protein>
    <recommendedName>
        <fullName evidence="3">DUF6594 domain-containing protein</fullName>
    </recommendedName>
</protein>
<evidence type="ECO:0000313" key="4">
    <source>
        <dbReference type="EMBL" id="KAA6411901.1"/>
    </source>
</evidence>
<comment type="caution">
    <text evidence="4">The sequence shown here is derived from an EMBL/GenBank/DDBJ whole genome shotgun (WGS) entry which is preliminary data.</text>
</comment>
<evidence type="ECO:0000256" key="1">
    <source>
        <dbReference type="SAM" id="Coils"/>
    </source>
</evidence>
<dbReference type="AlphaFoldDB" id="A0A5M8PQV5"/>
<name>A0A5M8PQV5_9LECA</name>
<dbReference type="InterPro" id="IPR046529">
    <property type="entry name" value="DUF6594"/>
</dbReference>
<organism evidence="4 5">
    <name type="scientific">Lasallia pustulata</name>
    <dbReference type="NCBI Taxonomy" id="136370"/>
    <lineage>
        <taxon>Eukaryota</taxon>
        <taxon>Fungi</taxon>
        <taxon>Dikarya</taxon>
        <taxon>Ascomycota</taxon>
        <taxon>Pezizomycotina</taxon>
        <taxon>Lecanoromycetes</taxon>
        <taxon>OSLEUM clade</taxon>
        <taxon>Umbilicariomycetidae</taxon>
        <taxon>Umbilicariales</taxon>
        <taxon>Umbilicariaceae</taxon>
        <taxon>Lasallia</taxon>
    </lineage>
</organism>
<dbReference type="InterPro" id="IPR021109">
    <property type="entry name" value="Peptidase_aspartic_dom_sf"/>
</dbReference>
<evidence type="ECO:0000259" key="3">
    <source>
        <dbReference type="Pfam" id="PF20237"/>
    </source>
</evidence>
<feature type="compositionally biased region" description="Gly residues" evidence="2">
    <location>
        <begin position="395"/>
        <end position="413"/>
    </location>
</feature>
<feature type="domain" description="DUF6594" evidence="3">
    <location>
        <begin position="17"/>
        <end position="244"/>
    </location>
</feature>
<feature type="compositionally biased region" description="Acidic residues" evidence="2">
    <location>
        <begin position="203"/>
        <end position="214"/>
    </location>
</feature>
<reference evidence="4 5" key="1">
    <citation type="submission" date="2019-09" db="EMBL/GenBank/DDBJ databases">
        <title>The hologenome of the rock-dwelling lichen Lasallia pustulata.</title>
        <authorList>
            <person name="Greshake Tzovaras B."/>
            <person name="Segers F."/>
            <person name="Bicker A."/>
            <person name="Dal Grande F."/>
            <person name="Otte J."/>
            <person name="Hankeln T."/>
            <person name="Schmitt I."/>
            <person name="Ebersberger I."/>
        </authorList>
    </citation>
    <scope>NUCLEOTIDE SEQUENCE [LARGE SCALE GENOMIC DNA]</scope>
    <source>
        <strain evidence="4">A1-1</strain>
    </source>
</reference>
<keyword evidence="1" id="KW-0175">Coiled coil</keyword>
<dbReference type="Proteomes" id="UP000324767">
    <property type="component" value="Unassembled WGS sequence"/>
</dbReference>
<dbReference type="OrthoDB" id="3533814at2759"/>
<evidence type="ECO:0000256" key="2">
    <source>
        <dbReference type="SAM" id="MobiDB-lite"/>
    </source>
</evidence>
<feature type="region of interest" description="Disordered" evidence="2">
    <location>
        <begin position="356"/>
        <end position="419"/>
    </location>
</feature>
<accession>A0A5M8PQV5</accession>
<feature type="compositionally biased region" description="Polar residues" evidence="2">
    <location>
        <begin position="215"/>
        <end position="230"/>
    </location>
</feature>
<evidence type="ECO:0000313" key="5">
    <source>
        <dbReference type="Proteomes" id="UP000324767"/>
    </source>
</evidence>
<sequence>MSSSSPVSSDQPSMGSYNKLSKFMSSWPEVAIFRRFGALNAQNLLFLQAELVRLEDQLQNIREDDAQSADLEKKLSHQSWRSLVLAHEQGDASTSQWQKVLEIRDKLKEYNAALLEYRELCKLQMPNQRSLEALREWLARPECGDYFLRGIEADVWDADEAEQADDLVSLSPTRPSIRPSDSPAIKIQPTWLAGESSDTAEQTGDEAEPFDSDSDGSTYHDSSATETSRSVPARRTEPFTETIIVFSATKEELKMRCLLDTGMRPNVINVEKAERTGLHIRKYSGRRLIAANGAKFEPVGWIKTDFYFLRRQTAKTYPVKFLVVPKEAPFDVAFGWPFISKAGLLNHNPEAFPLDWEKMDKKSTHNKKRKGEEVKEMNRRIKEEERRAEKEKRNPGGGGQSSGGGSSGGGSSGGSQSST</sequence>
<dbReference type="PANTHER" id="PTHR34502">
    <property type="entry name" value="DUF6594 DOMAIN-CONTAINING PROTEIN-RELATED"/>
    <property type="match status" value="1"/>
</dbReference>
<feature type="region of interest" description="Disordered" evidence="2">
    <location>
        <begin position="165"/>
        <end position="234"/>
    </location>
</feature>
<feature type="compositionally biased region" description="Basic and acidic residues" evidence="2">
    <location>
        <begin position="370"/>
        <end position="394"/>
    </location>
</feature>
<feature type="coiled-coil region" evidence="1">
    <location>
        <begin position="44"/>
        <end position="74"/>
    </location>
</feature>
<proteinExistence type="predicted"/>